<evidence type="ECO:0000313" key="3">
    <source>
        <dbReference type="EMBL" id="NHF62760.1"/>
    </source>
</evidence>
<comment type="caution">
    <text evidence="3">The sequence shown here is derived from an EMBL/GenBank/DDBJ whole genome shotgun (WGS) entry which is preliminary data.</text>
</comment>
<feature type="transmembrane region" description="Helical" evidence="2">
    <location>
        <begin position="1149"/>
        <end position="1169"/>
    </location>
</feature>
<keyword evidence="2" id="KW-0472">Membrane</keyword>
<organism evidence="3 4">
    <name type="scientific">Microcella pacifica</name>
    <dbReference type="NCBI Taxonomy" id="2591847"/>
    <lineage>
        <taxon>Bacteria</taxon>
        <taxon>Bacillati</taxon>
        <taxon>Actinomycetota</taxon>
        <taxon>Actinomycetes</taxon>
        <taxon>Micrococcales</taxon>
        <taxon>Microbacteriaceae</taxon>
        <taxon>Microcella</taxon>
    </lineage>
</organism>
<name>A0A9E5JNI0_9MICO</name>
<evidence type="ECO:0000256" key="2">
    <source>
        <dbReference type="SAM" id="Phobius"/>
    </source>
</evidence>
<dbReference type="Proteomes" id="UP000818266">
    <property type="component" value="Unassembled WGS sequence"/>
</dbReference>
<dbReference type="AlphaFoldDB" id="A0A9E5JNI0"/>
<dbReference type="EMBL" id="VIKT02000007">
    <property type="protein sequence ID" value="NHF62760.1"/>
    <property type="molecule type" value="Genomic_DNA"/>
</dbReference>
<reference evidence="3 4" key="1">
    <citation type="submission" date="2019-06" db="EMBL/GenBank/DDBJ databases">
        <authorList>
            <person name="De-Chao Zhang Q."/>
        </authorList>
    </citation>
    <scope>NUCLEOTIDE SEQUENCE [LARGE SCALE GENOMIC DNA]</scope>
    <source>
        <strain evidence="3 4">KN1116</strain>
    </source>
</reference>
<proteinExistence type="predicted"/>
<accession>A0A9E5JNI0</accession>
<gene>
    <name evidence="3" type="ORF">FK219_005845</name>
</gene>
<sequence length="1175" mass="125202">MSRKATRRAERATSLRRRILAGATTVIVGLGLAVGGVTPAMATPPSASLPSPESGTPTGQTTYQQGGLVCDSSLIGFTKPGELDSPNLDSDGTYTATWGSLTWDADTRTVSWTVDDGWDVDVCVKGGTYLTTIDTSEFDGSSYVHTYAGLSHAGFRATQLPDEPEMIVDCVEISYETGRPLNGADHINVDVVYNGVRGQINLEINENQAQDPTSTSGFHAFLKFADTFGIDDVKVPISQEELDSGVLRFEYGQYFTGTWTIEWVQFNSTYFNQDRNELEFVTCGDLPTEELVVPTASMQQITCDTDGSYTLGDVEGVVWFVSIDGGEFTQTSHGTYPVTSAQTVEVRAETASDDYGFAAETQTEWTFGFLEPTDCPPPPECIPDEYISYTYDASTNSGVVTVTQPAGDDYTDQLCAPLYVTAAVWAFNSPTSLWTQTLVDSEEINDGVAITEVGEYEYGIPVECGQGDIYASRTAFPNPSPLLNGPNQPAWPEGVTPWDFQERFLHNMGFDGPNPTYTYTDPGCNAETPIEPTVSYIVECGTYGSISLPDDNPYVSYTVRNAAGDIVDVGDAREGEFTVTAHASFPYVLKDYPEGGWTYDLGEYVECPVTPTATPTPETCLDGNGTITFGDVDGIASYSVEGIEGTFAPGATLTGLSADTYTVSAVAEDGLQLATDSSPFDVEVTSSIENCGVATASVTLPDPDCELGQSWDDAQLSAQNASFGTVSVNDDLYVIVATAADGYLFGDGSKTKTFSISLLPADETQCAEATAAVATTDPSCFSGALLDESGFSVSDGVTWSIIDDGETSGSYEVLFTAPEGSRFSNGESTLTATGDLAPALGEEDCVLPVTNAFLAFTDATCLDPQALNVDGFLFDTELASLDETTVEENGDYTVVFTAIGANTTFDQSPDVDVEGREVSTDGKTLTFTGTLDGPNEELCEQLPVIDPLEYVDTCLTATYTLYFVEGLTYWVTVNDDEPFEVVFGENEVSKTFAANPGDYVLATPVANPGYVLDPNQPAPLDRTFNTYPDGCQLPELANWPASATATDEVCTPFGVTSGSITVQFSTGPEENPNPVRYYLAYGTDDEQELTAETTTLPDGDYVVTAVLTDPEDSLNDSGSDPVSFPLTIGAADESDCDLPTLAITGASNAVTGVGIGAVIIILAGLGFVLRRQLVE</sequence>
<keyword evidence="4" id="KW-1185">Reference proteome</keyword>
<dbReference type="PROSITE" id="PS51318">
    <property type="entry name" value="TAT"/>
    <property type="match status" value="1"/>
</dbReference>
<feature type="compositionally biased region" description="Polar residues" evidence="1">
    <location>
        <begin position="45"/>
        <end position="54"/>
    </location>
</feature>
<keyword evidence="2" id="KW-1133">Transmembrane helix</keyword>
<feature type="region of interest" description="Disordered" evidence="1">
    <location>
        <begin position="43"/>
        <end position="62"/>
    </location>
</feature>
<dbReference type="OrthoDB" id="3795101at2"/>
<protein>
    <submittedName>
        <fullName evidence="3">Uncharacterized protein</fullName>
    </submittedName>
</protein>
<dbReference type="RefSeq" id="WP_152583355.1">
    <property type="nucleotide sequence ID" value="NZ_VIKT02000007.1"/>
</dbReference>
<evidence type="ECO:0000256" key="1">
    <source>
        <dbReference type="SAM" id="MobiDB-lite"/>
    </source>
</evidence>
<keyword evidence="2" id="KW-0812">Transmembrane</keyword>
<dbReference type="InterPro" id="IPR006311">
    <property type="entry name" value="TAT_signal"/>
</dbReference>
<reference evidence="3 4" key="2">
    <citation type="submission" date="2020-03" db="EMBL/GenBank/DDBJ databases">
        <title>Chryseoglobus sp. isolated from a deep-sea seamount.</title>
        <authorList>
            <person name="Zhang D.-C."/>
        </authorList>
    </citation>
    <scope>NUCLEOTIDE SEQUENCE [LARGE SCALE GENOMIC DNA]</scope>
    <source>
        <strain evidence="3 4">KN1116</strain>
    </source>
</reference>
<evidence type="ECO:0000313" key="4">
    <source>
        <dbReference type="Proteomes" id="UP000818266"/>
    </source>
</evidence>